<dbReference type="Proteomes" id="UP000523863">
    <property type="component" value="Unassembled WGS sequence"/>
</dbReference>
<comment type="caution">
    <text evidence="1">The sequence shown here is derived from an EMBL/GenBank/DDBJ whole genome shotgun (WGS) entry which is preliminary data.</text>
</comment>
<dbReference type="EMBL" id="JACHBL010000001">
    <property type="protein sequence ID" value="MBB5597528.1"/>
    <property type="molecule type" value="Genomic_DNA"/>
</dbReference>
<protein>
    <recommendedName>
        <fullName evidence="3">Glycosyltransferase</fullName>
    </recommendedName>
</protein>
<organism evidence="1 2">
    <name type="scientific">Neomicrococcus lactis</name>
    <dbReference type="NCBI Taxonomy" id="732241"/>
    <lineage>
        <taxon>Bacteria</taxon>
        <taxon>Bacillati</taxon>
        <taxon>Actinomycetota</taxon>
        <taxon>Actinomycetes</taxon>
        <taxon>Micrococcales</taxon>
        <taxon>Micrococcaceae</taxon>
        <taxon>Neomicrococcus</taxon>
    </lineage>
</organism>
<dbReference type="AlphaFoldDB" id="A0A7W9DAD2"/>
<gene>
    <name evidence="1" type="ORF">BKA12_000608</name>
</gene>
<reference evidence="1 2" key="1">
    <citation type="submission" date="2020-08" db="EMBL/GenBank/DDBJ databases">
        <title>Sequencing the genomes of 1000 actinobacteria strains.</title>
        <authorList>
            <person name="Klenk H.-P."/>
        </authorList>
    </citation>
    <scope>NUCLEOTIDE SEQUENCE [LARGE SCALE GENOMIC DNA]</scope>
    <source>
        <strain evidence="1 2">DSM 23694</strain>
    </source>
</reference>
<dbReference type="Gene3D" id="3.40.50.2000">
    <property type="entry name" value="Glycogen Phosphorylase B"/>
    <property type="match status" value="1"/>
</dbReference>
<dbReference type="RefSeq" id="WP_183640564.1">
    <property type="nucleotide sequence ID" value="NZ_JACHBL010000001.1"/>
</dbReference>
<evidence type="ECO:0008006" key="3">
    <source>
        <dbReference type="Google" id="ProtNLM"/>
    </source>
</evidence>
<accession>A0A7W9DAD2</accession>
<name>A0A7W9DAD2_9MICC</name>
<proteinExistence type="predicted"/>
<sequence length="705" mass="78186">MKLALFAEGVGPAEAMIIDNAKANGHEVSIFRPADNFWLTFARGRAPQVHPQVFQTIATLPSSIIRRTEIQRALETLEVDFVIGTGLAGASVTAATVAGPSASVLFRGDLDFSSARGSLSSAFQMLNDNGTRIFLDDEFEMDKALGKGSRLPHLLNPRPILGRSRVLARRVGKHVGILFDPQLSEESIDIFVDNLKAVVGDEVDEITPLAISSLYSRHEIRRKNSLSDNLHSRLGQFTHLVFLGSSRDAGPVLAALKPDWDKIAVEATVGMRGLCERIGFTNLARGVRLVQVTADVLHQPETDLGDLPPAIEDSSNEVSRDFAQELFERWAKPVSWDYEELAALQSDQPLNVFYSVGSLSDDSSGARPQRVRNMAREMEKLGPTIRMFSTGNNTARRSRLVSQALAKGRKAGVFYGENSTSPLAEEDVLEDLVSTISKFRAAGGQTAWFVRDMHWLEEKFDIWTDSKRAALVRSGRRELERLESVVEVLAAPSKDSGEGFNEMLKEHNHQAIDWLPLPPGVALENVPEGRTAIKREGTTLLYAGGIGDIYGMDNYLEAAAKLAQEGYFLDFVVRAREVDSLFARLHELGLKDDSAVRIIHADLENYIPRTELCIGTILLDSDYARFAFPYKTMSMIERRFPILTYADMSIASFVEEASVGVKCERSVESIMDGVKRIESSDHNFTFEEAQKLNSWGERLRSVFQS</sequence>
<evidence type="ECO:0000313" key="1">
    <source>
        <dbReference type="EMBL" id="MBB5597528.1"/>
    </source>
</evidence>
<evidence type="ECO:0000313" key="2">
    <source>
        <dbReference type="Proteomes" id="UP000523863"/>
    </source>
</evidence>
<keyword evidence="2" id="KW-1185">Reference proteome</keyword>